<dbReference type="Proteomes" id="UP001314170">
    <property type="component" value="Unassembled WGS sequence"/>
</dbReference>
<name>A0AAV1QUD4_9ROSI</name>
<proteinExistence type="predicted"/>
<reference evidence="1 2" key="1">
    <citation type="submission" date="2024-01" db="EMBL/GenBank/DDBJ databases">
        <authorList>
            <person name="Waweru B."/>
        </authorList>
    </citation>
    <scope>NUCLEOTIDE SEQUENCE [LARGE SCALE GENOMIC DNA]</scope>
</reference>
<evidence type="ECO:0000313" key="1">
    <source>
        <dbReference type="EMBL" id="CAK7325331.1"/>
    </source>
</evidence>
<gene>
    <name evidence="1" type="ORF">DCAF_LOCUS3005</name>
</gene>
<protein>
    <submittedName>
        <fullName evidence="1">Uncharacterized protein</fullName>
    </submittedName>
</protein>
<accession>A0AAV1QUD4</accession>
<sequence>MADDKDRSKKEGQEKVPKSLSLVFPGFEFKFPQIFNILAPKDKVDAIKVEETEKITSKMPADVVKFTDPIPLAPPPLKVEVEEPEIKNPLIVLPVSISIVVF</sequence>
<comment type="caution">
    <text evidence="1">The sequence shown here is derived from an EMBL/GenBank/DDBJ whole genome shotgun (WGS) entry which is preliminary data.</text>
</comment>
<organism evidence="1 2">
    <name type="scientific">Dovyalis caffra</name>
    <dbReference type="NCBI Taxonomy" id="77055"/>
    <lineage>
        <taxon>Eukaryota</taxon>
        <taxon>Viridiplantae</taxon>
        <taxon>Streptophyta</taxon>
        <taxon>Embryophyta</taxon>
        <taxon>Tracheophyta</taxon>
        <taxon>Spermatophyta</taxon>
        <taxon>Magnoliopsida</taxon>
        <taxon>eudicotyledons</taxon>
        <taxon>Gunneridae</taxon>
        <taxon>Pentapetalae</taxon>
        <taxon>rosids</taxon>
        <taxon>fabids</taxon>
        <taxon>Malpighiales</taxon>
        <taxon>Salicaceae</taxon>
        <taxon>Flacourtieae</taxon>
        <taxon>Dovyalis</taxon>
    </lineage>
</organism>
<dbReference type="AlphaFoldDB" id="A0AAV1QUD4"/>
<dbReference type="EMBL" id="CAWUPB010000850">
    <property type="protein sequence ID" value="CAK7325331.1"/>
    <property type="molecule type" value="Genomic_DNA"/>
</dbReference>
<keyword evidence="2" id="KW-1185">Reference proteome</keyword>
<evidence type="ECO:0000313" key="2">
    <source>
        <dbReference type="Proteomes" id="UP001314170"/>
    </source>
</evidence>